<dbReference type="Gene3D" id="3.20.20.80">
    <property type="entry name" value="Glycosidases"/>
    <property type="match status" value="1"/>
</dbReference>
<evidence type="ECO:0000256" key="7">
    <source>
        <dbReference type="ARBA" id="ARBA00023277"/>
    </source>
</evidence>
<evidence type="ECO:0000256" key="3">
    <source>
        <dbReference type="ARBA" id="ARBA00012560"/>
    </source>
</evidence>
<evidence type="ECO:0000256" key="6">
    <source>
        <dbReference type="ARBA" id="ARBA00022679"/>
    </source>
</evidence>
<evidence type="ECO:0000256" key="2">
    <source>
        <dbReference type="ARBA" id="ARBA00005684"/>
    </source>
</evidence>
<dbReference type="GO" id="GO:0004134">
    <property type="term" value="F:4-alpha-glucanotransferase activity"/>
    <property type="evidence" value="ECO:0007669"/>
    <property type="project" value="UniProtKB-EC"/>
</dbReference>
<sequence length="473" mass="55441">MKRIGILLGIASLPSRFGIGDFGPNAYKFANWLIKEKYNLWQVLPLNPLGFGNSPYQPYSSFAGDELYISPEQLVKDGLLAESDLTDYQPYSSTIDYIGVRKHKAQFLAKAYANFTASAILKAEYDKFIKTHNWAYNYAVFLTFKKLNDFKPWNLWQQEHKDWIKNPTISLTQYQSEIDYELFIQFIFYQQWQALKAYANSLGIEIMGDIPIYLGFDSLDVWQNQDLFLLDENQNPTYIAGVPPDYFSKTGQRWGNPIYNWEKLEKTNFKFWIERLQGNMQMFDIIRIDHFRAFDTYWKIPASCPTAIEGEWVEAPGYALFDTIYRELPDINIVVEDLGDLRPEVLELRDHYKLPGMQVFQFVFNALGDNSRFETLQNCVVYSGTHDNSTLLGWYRSLKKWQRKQVKRYFRANEKNLIRKILAYIAKCQAKYIVFAMQDILELDDNARINYPGKIGSPNWEWKLSSSAFMSIK</sequence>
<accession>A0A2I7N650</accession>
<dbReference type="NCBIfam" id="NF011080">
    <property type="entry name" value="PRK14508.1-3"/>
    <property type="match status" value="1"/>
</dbReference>
<evidence type="ECO:0000313" key="11">
    <source>
        <dbReference type="EMBL" id="AUR51912.1"/>
    </source>
</evidence>
<keyword evidence="5 10" id="KW-0328">Glycosyltransferase</keyword>
<dbReference type="GO" id="GO:0005975">
    <property type="term" value="P:carbohydrate metabolic process"/>
    <property type="evidence" value="ECO:0007669"/>
    <property type="project" value="InterPro"/>
</dbReference>
<dbReference type="InterPro" id="IPR003385">
    <property type="entry name" value="Glyco_hydro_77"/>
</dbReference>
<keyword evidence="6 10" id="KW-0808">Transferase</keyword>
<dbReference type="EC" id="2.4.1.25" evidence="3 10"/>
<evidence type="ECO:0000256" key="10">
    <source>
        <dbReference type="RuleBase" id="RU361207"/>
    </source>
</evidence>
<comment type="similarity">
    <text evidence="2 10">Belongs to the disproportionating enzyme family.</text>
</comment>
<organism evidence="11 12">
    <name type="scientific">Aquella oligotrophica</name>
    <dbReference type="NCBI Taxonomy" id="2067065"/>
    <lineage>
        <taxon>Bacteria</taxon>
        <taxon>Pseudomonadati</taxon>
        <taxon>Pseudomonadota</taxon>
        <taxon>Betaproteobacteria</taxon>
        <taxon>Neisseriales</taxon>
        <taxon>Neisseriaceae</taxon>
        <taxon>Aquella</taxon>
    </lineage>
</organism>
<dbReference type="NCBIfam" id="NF011079">
    <property type="entry name" value="PRK14508.1-2"/>
    <property type="match status" value="1"/>
</dbReference>
<dbReference type="AlphaFoldDB" id="A0A2I7N650"/>
<keyword evidence="12" id="KW-1185">Reference proteome</keyword>
<dbReference type="Pfam" id="PF02446">
    <property type="entry name" value="Glyco_hydro_77"/>
    <property type="match status" value="1"/>
</dbReference>
<evidence type="ECO:0000313" key="12">
    <source>
        <dbReference type="Proteomes" id="UP000236655"/>
    </source>
</evidence>
<dbReference type="RefSeq" id="WP_102951208.1">
    <property type="nucleotide sequence ID" value="NZ_CP024847.1"/>
</dbReference>
<reference evidence="12" key="1">
    <citation type="submission" date="2017-11" db="EMBL/GenBank/DDBJ databases">
        <authorList>
            <person name="Chan K.G."/>
            <person name="Lee L.S."/>
        </authorList>
    </citation>
    <scope>NUCLEOTIDE SEQUENCE [LARGE SCALE GENOMIC DNA]</scope>
    <source>
        <strain evidence="12">DSM 100970</strain>
    </source>
</reference>
<dbReference type="SUPFAM" id="SSF51445">
    <property type="entry name" value="(Trans)glycosidases"/>
    <property type="match status" value="1"/>
</dbReference>
<dbReference type="PANTHER" id="PTHR32438">
    <property type="entry name" value="4-ALPHA-GLUCANOTRANSFERASE DPE1, CHLOROPLASTIC/AMYLOPLASTIC"/>
    <property type="match status" value="1"/>
</dbReference>
<dbReference type="InterPro" id="IPR017853">
    <property type="entry name" value="GH"/>
</dbReference>
<dbReference type="KEGG" id="nba:CUN60_06245"/>
<protein>
    <recommendedName>
        <fullName evidence="4 10">4-alpha-glucanotransferase</fullName>
        <ecNumber evidence="3 10">2.4.1.25</ecNumber>
    </recommendedName>
    <alternativeName>
        <fullName evidence="8 10">Amylomaltase</fullName>
    </alternativeName>
    <alternativeName>
        <fullName evidence="9 10">Disproportionating enzyme</fullName>
    </alternativeName>
</protein>
<dbReference type="OrthoDB" id="9761577at2"/>
<name>A0A2I7N650_9NEIS</name>
<evidence type="ECO:0000256" key="5">
    <source>
        <dbReference type="ARBA" id="ARBA00022676"/>
    </source>
</evidence>
<proteinExistence type="inferred from homology"/>
<evidence type="ECO:0000256" key="1">
    <source>
        <dbReference type="ARBA" id="ARBA00000439"/>
    </source>
</evidence>
<evidence type="ECO:0000256" key="4">
    <source>
        <dbReference type="ARBA" id="ARBA00020295"/>
    </source>
</evidence>
<keyword evidence="7 10" id="KW-0119">Carbohydrate metabolism</keyword>
<comment type="catalytic activity">
    <reaction evidence="1 10">
        <text>Transfers a segment of a (1-&gt;4)-alpha-D-glucan to a new position in an acceptor, which may be glucose or a (1-&gt;4)-alpha-D-glucan.</text>
        <dbReference type="EC" id="2.4.1.25"/>
    </reaction>
</comment>
<dbReference type="Proteomes" id="UP000236655">
    <property type="component" value="Chromosome"/>
</dbReference>
<evidence type="ECO:0000256" key="9">
    <source>
        <dbReference type="ARBA" id="ARBA00031501"/>
    </source>
</evidence>
<dbReference type="NCBIfam" id="TIGR00217">
    <property type="entry name" value="malQ"/>
    <property type="match status" value="1"/>
</dbReference>
<dbReference type="PANTHER" id="PTHR32438:SF5">
    <property type="entry name" value="4-ALPHA-GLUCANOTRANSFERASE DPE1, CHLOROPLASTIC_AMYLOPLASTIC"/>
    <property type="match status" value="1"/>
</dbReference>
<dbReference type="EMBL" id="CP024847">
    <property type="protein sequence ID" value="AUR51912.1"/>
    <property type="molecule type" value="Genomic_DNA"/>
</dbReference>
<evidence type="ECO:0000256" key="8">
    <source>
        <dbReference type="ARBA" id="ARBA00031423"/>
    </source>
</evidence>
<gene>
    <name evidence="11" type="primary">malQ</name>
    <name evidence="11" type="ORF">CUN60_06245</name>
</gene>